<dbReference type="InterPro" id="IPR050259">
    <property type="entry name" value="SDR"/>
</dbReference>
<gene>
    <name evidence="2" type="ORF">ACFQPC_04470</name>
</gene>
<dbReference type="Proteomes" id="UP001596542">
    <property type="component" value="Unassembled WGS sequence"/>
</dbReference>
<name>A0ABW2I8L3_9BURK</name>
<evidence type="ECO:0000256" key="1">
    <source>
        <dbReference type="ARBA" id="ARBA00006484"/>
    </source>
</evidence>
<dbReference type="Pfam" id="PF13561">
    <property type="entry name" value="adh_short_C2"/>
    <property type="match status" value="1"/>
</dbReference>
<comment type="caution">
    <text evidence="2">The sequence shown here is derived from an EMBL/GenBank/DDBJ whole genome shotgun (WGS) entry which is preliminary data.</text>
</comment>
<proteinExistence type="inferred from homology"/>
<protein>
    <submittedName>
        <fullName evidence="2">SDR family oxidoreductase</fullName>
    </submittedName>
</protein>
<dbReference type="PROSITE" id="PS00061">
    <property type="entry name" value="ADH_SHORT"/>
    <property type="match status" value="1"/>
</dbReference>
<dbReference type="PRINTS" id="PR00081">
    <property type="entry name" value="GDHRDH"/>
</dbReference>
<dbReference type="PANTHER" id="PTHR42879">
    <property type="entry name" value="3-OXOACYL-(ACYL-CARRIER-PROTEIN) REDUCTASE"/>
    <property type="match status" value="1"/>
</dbReference>
<organism evidence="2 3">
    <name type="scientific">Herminiimonas glaciei</name>
    <dbReference type="NCBI Taxonomy" id="523788"/>
    <lineage>
        <taxon>Bacteria</taxon>
        <taxon>Pseudomonadati</taxon>
        <taxon>Pseudomonadota</taxon>
        <taxon>Betaproteobacteria</taxon>
        <taxon>Burkholderiales</taxon>
        <taxon>Oxalobacteraceae</taxon>
        <taxon>Herminiimonas</taxon>
    </lineage>
</organism>
<dbReference type="InterPro" id="IPR036291">
    <property type="entry name" value="NAD(P)-bd_dom_sf"/>
</dbReference>
<dbReference type="PRINTS" id="PR00080">
    <property type="entry name" value="SDRFAMILY"/>
</dbReference>
<comment type="similarity">
    <text evidence="1">Belongs to the short-chain dehydrogenases/reductases (SDR) family.</text>
</comment>
<dbReference type="EMBL" id="JBHTBU010000001">
    <property type="protein sequence ID" value="MFC7287287.1"/>
    <property type="molecule type" value="Genomic_DNA"/>
</dbReference>
<dbReference type="PANTHER" id="PTHR42879:SF6">
    <property type="entry name" value="NADPH-DEPENDENT REDUCTASE BACG"/>
    <property type="match status" value="1"/>
</dbReference>
<reference evidence="3" key="1">
    <citation type="journal article" date="2019" name="Int. J. Syst. Evol. Microbiol.">
        <title>The Global Catalogue of Microorganisms (GCM) 10K type strain sequencing project: providing services to taxonomists for standard genome sequencing and annotation.</title>
        <authorList>
            <consortium name="The Broad Institute Genomics Platform"/>
            <consortium name="The Broad Institute Genome Sequencing Center for Infectious Disease"/>
            <person name="Wu L."/>
            <person name="Ma J."/>
        </authorList>
    </citation>
    <scope>NUCLEOTIDE SEQUENCE [LARGE SCALE GENOMIC DNA]</scope>
    <source>
        <strain evidence="3">KACC 12508</strain>
    </source>
</reference>
<accession>A0ABW2I8L3</accession>
<evidence type="ECO:0000313" key="2">
    <source>
        <dbReference type="EMBL" id="MFC7287287.1"/>
    </source>
</evidence>
<evidence type="ECO:0000313" key="3">
    <source>
        <dbReference type="Proteomes" id="UP001596542"/>
    </source>
</evidence>
<keyword evidence="3" id="KW-1185">Reference proteome</keyword>
<dbReference type="InterPro" id="IPR020904">
    <property type="entry name" value="Sc_DH/Rdtase_CS"/>
</dbReference>
<dbReference type="NCBIfam" id="NF005095">
    <property type="entry name" value="PRK06523.1"/>
    <property type="match status" value="1"/>
</dbReference>
<dbReference type="RefSeq" id="WP_382270390.1">
    <property type="nucleotide sequence ID" value="NZ_JBHTBU010000001.1"/>
</dbReference>
<dbReference type="SUPFAM" id="SSF51735">
    <property type="entry name" value="NAD(P)-binding Rossmann-fold domains"/>
    <property type="match status" value="1"/>
</dbReference>
<dbReference type="Gene3D" id="3.40.50.720">
    <property type="entry name" value="NAD(P)-binding Rossmann-like Domain"/>
    <property type="match status" value="1"/>
</dbReference>
<sequence>MSGHDFAGKNVLVTGGTKGIGAAIVQTFSERGAKVITTARRASESALPNGVTLIQADLSTKDGCAIVQEAIAHIWQNQVDVLVNNVGGSDARNGGALALTDDIWENAIQSNLMAAVRLDRAVIPGMVTRKAGAIVHITSIQSRLPLYESTVAYAAAKAALSNYSKSLSKEFGPLGIRVNAVAPGFVETTAAEAMMQRISEDHAISLEDARRLLMTSLGGIPLGRPAQPREVAELVAFVASSRAASMHGGEFVIDGGTIPTV</sequence>
<dbReference type="InterPro" id="IPR002347">
    <property type="entry name" value="SDR_fam"/>
</dbReference>